<evidence type="ECO:0000313" key="10">
    <source>
        <dbReference type="Proteomes" id="UP001060336"/>
    </source>
</evidence>
<dbReference type="GO" id="GO:0046872">
    <property type="term" value="F:metal ion binding"/>
    <property type="evidence" value="ECO:0007669"/>
    <property type="project" value="UniProtKB-KW"/>
</dbReference>
<keyword evidence="5 6" id="KW-0482">Metalloprotease</keyword>
<keyword evidence="7" id="KW-0472">Membrane</keyword>
<evidence type="ECO:0000256" key="5">
    <source>
        <dbReference type="ARBA" id="ARBA00023049"/>
    </source>
</evidence>
<comment type="similarity">
    <text evidence="6">Belongs to the peptidase M48 family.</text>
</comment>
<dbReference type="InterPro" id="IPR051156">
    <property type="entry name" value="Mito/Outer_Membr_Metalloprot"/>
</dbReference>
<keyword evidence="1 6" id="KW-0645">Protease</keyword>
<dbReference type="GO" id="GO:0051603">
    <property type="term" value="P:proteolysis involved in protein catabolic process"/>
    <property type="evidence" value="ECO:0007669"/>
    <property type="project" value="TreeGrafter"/>
</dbReference>
<name>A0A9J7B0S3_9PROT</name>
<dbReference type="RefSeq" id="WP_257770685.1">
    <property type="nucleotide sequence ID" value="NZ_CP102480.1"/>
</dbReference>
<dbReference type="InterPro" id="IPR001915">
    <property type="entry name" value="Peptidase_M48"/>
</dbReference>
<comment type="cofactor">
    <cofactor evidence="6">
        <name>Zn(2+)</name>
        <dbReference type="ChEBI" id="CHEBI:29105"/>
    </cofactor>
    <text evidence="6">Binds 1 zinc ion per subunit.</text>
</comment>
<proteinExistence type="inferred from homology"/>
<evidence type="ECO:0000313" key="9">
    <source>
        <dbReference type="EMBL" id="UUX51285.1"/>
    </source>
</evidence>
<keyword evidence="2" id="KW-0479">Metal-binding</keyword>
<dbReference type="Pfam" id="PF01435">
    <property type="entry name" value="Peptidase_M48"/>
    <property type="match status" value="1"/>
</dbReference>
<dbReference type="GO" id="GO:0016020">
    <property type="term" value="C:membrane"/>
    <property type="evidence" value="ECO:0007669"/>
    <property type="project" value="TreeGrafter"/>
</dbReference>
<feature type="domain" description="Peptidase M48" evidence="8">
    <location>
        <begin position="156"/>
        <end position="328"/>
    </location>
</feature>
<keyword evidence="7" id="KW-0812">Transmembrane</keyword>
<dbReference type="KEGG" id="naci:NUH88_06220"/>
<reference evidence="9" key="1">
    <citation type="submission" date="2022-08" db="EMBL/GenBank/DDBJ databases">
        <title>Nisaea acidiphila sp. nov., isolated from a marine algal debris and emended description of the genus Nisaea Urios et al. 2008.</title>
        <authorList>
            <person name="Kwon K."/>
        </authorList>
    </citation>
    <scope>NUCLEOTIDE SEQUENCE</scope>
    <source>
        <strain evidence="9">MEBiC11861</strain>
    </source>
</reference>
<protein>
    <submittedName>
        <fullName evidence="9">M48 family metallopeptidase</fullName>
    </submittedName>
</protein>
<dbReference type="AlphaFoldDB" id="A0A9J7B0S3"/>
<evidence type="ECO:0000256" key="7">
    <source>
        <dbReference type="SAM" id="Phobius"/>
    </source>
</evidence>
<dbReference type="Proteomes" id="UP001060336">
    <property type="component" value="Chromosome"/>
</dbReference>
<dbReference type="Gene3D" id="3.30.2010.10">
    <property type="entry name" value="Metalloproteases ('zincins'), catalytic domain"/>
    <property type="match status" value="1"/>
</dbReference>
<dbReference type="PANTHER" id="PTHR22726:SF1">
    <property type="entry name" value="METALLOENDOPEPTIDASE OMA1, MITOCHONDRIAL"/>
    <property type="match status" value="1"/>
</dbReference>
<keyword evidence="3 6" id="KW-0378">Hydrolase</keyword>
<feature type="transmembrane region" description="Helical" evidence="7">
    <location>
        <begin position="96"/>
        <end position="115"/>
    </location>
</feature>
<keyword evidence="7" id="KW-1133">Transmembrane helix</keyword>
<evidence type="ECO:0000256" key="3">
    <source>
        <dbReference type="ARBA" id="ARBA00022801"/>
    </source>
</evidence>
<evidence type="ECO:0000256" key="2">
    <source>
        <dbReference type="ARBA" id="ARBA00022723"/>
    </source>
</evidence>
<dbReference type="EMBL" id="CP102480">
    <property type="protein sequence ID" value="UUX51285.1"/>
    <property type="molecule type" value="Genomic_DNA"/>
</dbReference>
<sequence>MTSHFFDGSSARHYEITPEIWPGGISFATERGTLAWRYEDLIRLWEYRPTSHLAFTHRQHQDSRLIIEEPEQVAAVGKHAPDLIDRKKEGMRSLRIPALLAIGVLVVIAAIYFLIPPVTDTIARMVPWSVEKAQEPSLASIESFLGKRCNAGRPNEILTALTDRLVAASGFSHAIRVDVLNNKMDNAFALPGGRIVVMRGMIIRAQDPGELAAVLAHEIGHVANRDLTERWIRDHAIGIASSLLLGSDAAGSFGDTLLQAGLGFSFSRADEAAADAYSIRLLNRMDLSTGGGAAFFERLAGKGGLENALPSYFNTHPDSRERARFLRENGTGTKQALTPDEWLILKRICDETD</sequence>
<dbReference type="PANTHER" id="PTHR22726">
    <property type="entry name" value="METALLOENDOPEPTIDASE OMA1"/>
    <property type="match status" value="1"/>
</dbReference>
<evidence type="ECO:0000256" key="1">
    <source>
        <dbReference type="ARBA" id="ARBA00022670"/>
    </source>
</evidence>
<organism evidence="9 10">
    <name type="scientific">Nisaea acidiphila</name>
    <dbReference type="NCBI Taxonomy" id="1862145"/>
    <lineage>
        <taxon>Bacteria</taxon>
        <taxon>Pseudomonadati</taxon>
        <taxon>Pseudomonadota</taxon>
        <taxon>Alphaproteobacteria</taxon>
        <taxon>Rhodospirillales</taxon>
        <taxon>Thalassobaculaceae</taxon>
        <taxon>Nisaea</taxon>
    </lineage>
</organism>
<evidence type="ECO:0000256" key="6">
    <source>
        <dbReference type="RuleBase" id="RU003983"/>
    </source>
</evidence>
<dbReference type="GO" id="GO:0004222">
    <property type="term" value="F:metalloendopeptidase activity"/>
    <property type="evidence" value="ECO:0007669"/>
    <property type="project" value="InterPro"/>
</dbReference>
<accession>A0A9J7B0S3</accession>
<dbReference type="CDD" id="cd07332">
    <property type="entry name" value="M48C_Oma1_like"/>
    <property type="match status" value="1"/>
</dbReference>
<keyword evidence="10" id="KW-1185">Reference proteome</keyword>
<gene>
    <name evidence="9" type="ORF">NUH88_06220</name>
</gene>
<evidence type="ECO:0000259" key="8">
    <source>
        <dbReference type="Pfam" id="PF01435"/>
    </source>
</evidence>
<keyword evidence="4 6" id="KW-0862">Zinc</keyword>
<evidence type="ECO:0000256" key="4">
    <source>
        <dbReference type="ARBA" id="ARBA00022833"/>
    </source>
</evidence>